<dbReference type="EC" id="2.7.13.3" evidence="4"/>
<dbReference type="Pfam" id="PF00072">
    <property type="entry name" value="Response_reg"/>
    <property type="match status" value="1"/>
</dbReference>
<evidence type="ECO:0000256" key="9">
    <source>
        <dbReference type="ARBA" id="ARBA00022989"/>
    </source>
</evidence>
<dbReference type="Gene3D" id="3.40.50.2300">
    <property type="match status" value="1"/>
</dbReference>
<keyword evidence="7 13" id="KW-0812">Transmembrane</keyword>
<evidence type="ECO:0000256" key="8">
    <source>
        <dbReference type="ARBA" id="ARBA00022777"/>
    </source>
</evidence>
<keyword evidence="6" id="KW-0808">Transferase</keyword>
<dbReference type="PRINTS" id="PR00344">
    <property type="entry name" value="BCTRLSENSOR"/>
</dbReference>
<feature type="transmembrane region" description="Helical" evidence="13">
    <location>
        <begin position="277"/>
        <end position="296"/>
    </location>
</feature>
<keyword evidence="10 13" id="KW-0472">Membrane</keyword>
<dbReference type="Gene3D" id="1.10.287.130">
    <property type="match status" value="1"/>
</dbReference>
<dbReference type="Gene3D" id="1.20.1730.10">
    <property type="entry name" value="Sodium/glucose cotransporter"/>
    <property type="match status" value="1"/>
</dbReference>
<dbReference type="STRING" id="570277.EZMO1_1928"/>
<feature type="domain" description="Response regulatory" evidence="15">
    <location>
        <begin position="1037"/>
        <end position="1156"/>
    </location>
</feature>
<dbReference type="InterPro" id="IPR036097">
    <property type="entry name" value="HisK_dim/P_sf"/>
</dbReference>
<dbReference type="InterPro" id="IPR005467">
    <property type="entry name" value="His_kinase_dom"/>
</dbReference>
<dbReference type="SMART" id="SM00448">
    <property type="entry name" value="REC"/>
    <property type="match status" value="1"/>
</dbReference>
<dbReference type="GO" id="GO:0005886">
    <property type="term" value="C:plasma membrane"/>
    <property type="evidence" value="ECO:0007669"/>
    <property type="project" value="TreeGrafter"/>
</dbReference>
<dbReference type="InterPro" id="IPR003594">
    <property type="entry name" value="HATPase_dom"/>
</dbReference>
<dbReference type="Pfam" id="PF02518">
    <property type="entry name" value="HATPase_c"/>
    <property type="match status" value="1"/>
</dbReference>
<dbReference type="InterPro" id="IPR001734">
    <property type="entry name" value="Na/solute_symporter"/>
</dbReference>
<feature type="transmembrane region" description="Helical" evidence="13">
    <location>
        <begin position="154"/>
        <end position="176"/>
    </location>
</feature>
<feature type="transmembrane region" description="Helical" evidence="13">
    <location>
        <begin position="236"/>
        <end position="256"/>
    </location>
</feature>
<dbReference type="GO" id="GO:0000155">
    <property type="term" value="F:phosphorelay sensor kinase activity"/>
    <property type="evidence" value="ECO:0007669"/>
    <property type="project" value="InterPro"/>
</dbReference>
<evidence type="ECO:0000256" key="3">
    <source>
        <dbReference type="ARBA" id="ARBA00006434"/>
    </source>
</evidence>
<dbReference type="EMBL" id="CP013251">
    <property type="protein sequence ID" value="AMO56060.1"/>
    <property type="molecule type" value="Genomic_DNA"/>
</dbReference>
<dbReference type="InterPro" id="IPR003661">
    <property type="entry name" value="HisK_dim/P_dom"/>
</dbReference>
<feature type="transmembrane region" description="Helical" evidence="13">
    <location>
        <begin position="370"/>
        <end position="396"/>
    </location>
</feature>
<evidence type="ECO:0000259" key="14">
    <source>
        <dbReference type="PROSITE" id="PS50109"/>
    </source>
</evidence>
<feature type="transmembrane region" description="Helical" evidence="13">
    <location>
        <begin position="116"/>
        <end position="134"/>
    </location>
</feature>
<dbReference type="PATRIC" id="fig|570277.3.peg.2072"/>
<dbReference type="PROSITE" id="PS50283">
    <property type="entry name" value="NA_SOLUT_SYMP_3"/>
    <property type="match status" value="1"/>
</dbReference>
<dbReference type="InterPro" id="IPR001789">
    <property type="entry name" value="Sig_transdc_resp-reg_receiver"/>
</dbReference>
<keyword evidence="5 11" id="KW-0597">Phosphoprotein</keyword>
<organism evidence="16 17">
    <name type="scientific">Endozoicomonas montiporae CL-33</name>
    <dbReference type="NCBI Taxonomy" id="570277"/>
    <lineage>
        <taxon>Bacteria</taxon>
        <taxon>Pseudomonadati</taxon>
        <taxon>Pseudomonadota</taxon>
        <taxon>Gammaproteobacteria</taxon>
        <taxon>Oceanospirillales</taxon>
        <taxon>Endozoicomonadaceae</taxon>
        <taxon>Endozoicomonas</taxon>
    </lineage>
</organism>
<dbReference type="SUPFAM" id="SSF52172">
    <property type="entry name" value="CheY-like"/>
    <property type="match status" value="1"/>
</dbReference>
<gene>
    <name evidence="16" type="primary">bvgS</name>
    <name evidence="16" type="ORF">EZMO1_1928</name>
</gene>
<dbReference type="PANTHER" id="PTHR43047:SF9">
    <property type="entry name" value="HISTIDINE KINASE"/>
    <property type="match status" value="1"/>
</dbReference>
<sequence>MIMTGWLLALIAMLYVAGLFGVAWYGDRIDLKKKKQLRSYIYSFSLAVYCSSWSFFGTVGQASEESWSFVPVFLGPMLMFTLFWKVLNKLILVSKKANITSIADFIASRHGKSRGLAALVTVILVMGSLPYIALQLKAIVMGFQLLSFPGDKYLNLQDLVLVVTILLAVFVIIFGTRRIDTTEHQQGVMTAIAFESVLKLAAFLVVGGWVCWQVSASGASPVQLPEAREWLQPPESWFQTLVFPTFIMMASVICLPREFHTIVVENSEIKDFHRSRWLFPLYLLLISVLVLPLTYAGKQVFGDTVSADSYVILLPQALGSEALAALAYMGGVSAAISMVIVATLALSTMVSNEIFMPMILRSSGDGERNYYRFSGLLLNVRRTVIISLLLLTYLLYRLMEASTGMPGLAGLGQLSLGAGIQLLPAVLGGLYIRDSNLKAVYLGLLTGASIWFFTLVVPLFVQAGWLPTSITEDGLFGLSALKPQSLFGFEATSDPFSGTLIAFAANTLLYIAGCFCMRPSSVEVRQAVQFMNVSESDTESYRHVRVNRKELKALLTRFVDADKVEGLIHYQLHDVPDNGLVNREALLAAERLLAGVMGATSAKVVMKTSLTGGQVRLEDVEAIVDEASEVLQFNRELLQGAIENLEQGVSVVDKNLQLVAWNRRYVELFDYPESLIKVGRPVEEIIDHNARRGLCGPGRAEDHVNKRVAYMQQGCAHKSERMHPNGKVIEIRGNPMPGGGFVMSFTDITEFREVEQALKEVNESLEQRVHERTQALSELNRELVSAKAQAEAANRSRSRFFAAVSHDLMQPMNAARLFSASLESSPLPPESHVLTTHLSSSLESAERLLNDILDMSRLEAGKLRATVREFCLSEVLGPLKSEFDLLAEQDALTFRLSSRAVWVRSDPSLLRRILQNFLTNAFRYSGSGVSPGRVMLVVRRANDQQVRIEVRDNGSGIPLDKQELIFSEFERLRNDGKGLGLGLSIAKGIADILGHRLQLRSLPDKGTVFSVCLNTVERKVVQQHRVSMPVGSLNHLKVLCIDNEQEILVGMSSLLQRWGCSVVCAGGREQAVAEVGRHAPDVLLVDFQLESDCDGIELIQELRVLIDNDVNDEVPAVLITANTRQGLREQCRDQNIRFLNKPVKPAALRALLTSFAQSSRV</sequence>
<evidence type="ECO:0000256" key="11">
    <source>
        <dbReference type="PROSITE-ProRule" id="PRU00169"/>
    </source>
</evidence>
<dbReference type="Gene3D" id="3.30.565.10">
    <property type="entry name" value="Histidine kinase-like ATPase, C-terminal domain"/>
    <property type="match status" value="1"/>
</dbReference>
<feature type="transmembrane region" description="Helical" evidence="13">
    <location>
        <begin position="325"/>
        <end position="350"/>
    </location>
</feature>
<evidence type="ECO:0000313" key="16">
    <source>
        <dbReference type="EMBL" id="AMO56060.1"/>
    </source>
</evidence>
<evidence type="ECO:0000256" key="4">
    <source>
        <dbReference type="ARBA" id="ARBA00012438"/>
    </source>
</evidence>
<dbReference type="OrthoDB" id="9764438at2"/>
<feature type="transmembrane region" description="Helical" evidence="13">
    <location>
        <begin position="6"/>
        <end position="25"/>
    </location>
</feature>
<dbReference type="PANTHER" id="PTHR43047">
    <property type="entry name" value="TWO-COMPONENT HISTIDINE PROTEIN KINASE"/>
    <property type="match status" value="1"/>
</dbReference>
<dbReference type="GO" id="GO:0009927">
    <property type="term" value="F:histidine phosphotransfer kinase activity"/>
    <property type="evidence" value="ECO:0007669"/>
    <property type="project" value="TreeGrafter"/>
</dbReference>
<proteinExistence type="inferred from homology"/>
<evidence type="ECO:0000313" key="17">
    <source>
        <dbReference type="Proteomes" id="UP000071065"/>
    </source>
</evidence>
<evidence type="ECO:0000256" key="2">
    <source>
        <dbReference type="ARBA" id="ARBA00004141"/>
    </source>
</evidence>
<dbReference type="KEGG" id="emp:EZMO1_1928"/>
<dbReference type="SUPFAM" id="SSF55874">
    <property type="entry name" value="ATPase domain of HSP90 chaperone/DNA topoisomerase II/histidine kinase"/>
    <property type="match status" value="1"/>
</dbReference>
<evidence type="ECO:0000256" key="5">
    <source>
        <dbReference type="ARBA" id="ARBA00022553"/>
    </source>
</evidence>
<accession>A0A142BBD4</accession>
<feature type="transmembrane region" description="Helical" evidence="13">
    <location>
        <begin position="37"/>
        <end position="56"/>
    </location>
</feature>
<feature type="transmembrane region" description="Helical" evidence="13">
    <location>
        <begin position="408"/>
        <end position="432"/>
    </location>
</feature>
<dbReference type="FunFam" id="1.10.287.130:FF:000063">
    <property type="entry name" value="Hybrid sensor histidine kinase/response regulator"/>
    <property type="match status" value="1"/>
</dbReference>
<dbReference type="InterPro" id="IPR011006">
    <property type="entry name" value="CheY-like_superfamily"/>
</dbReference>
<dbReference type="CDD" id="cd00075">
    <property type="entry name" value="HATPase"/>
    <property type="match status" value="1"/>
</dbReference>
<dbReference type="InterPro" id="IPR004358">
    <property type="entry name" value="Sig_transdc_His_kin-like_C"/>
</dbReference>
<feature type="modified residue" description="4-aspartylphosphate" evidence="11">
    <location>
        <position position="1086"/>
    </location>
</feature>
<dbReference type="InterPro" id="IPR035965">
    <property type="entry name" value="PAS-like_dom_sf"/>
</dbReference>
<dbReference type="SUPFAM" id="SSF55785">
    <property type="entry name" value="PYP-like sensor domain (PAS domain)"/>
    <property type="match status" value="1"/>
</dbReference>
<dbReference type="AlphaFoldDB" id="A0A142BBD4"/>
<feature type="transmembrane region" description="Helical" evidence="13">
    <location>
        <begin position="197"/>
        <end position="216"/>
    </location>
</feature>
<dbReference type="InterPro" id="IPR036890">
    <property type="entry name" value="HATPase_C_sf"/>
</dbReference>
<name>A0A142BBD4_9GAMM</name>
<evidence type="ECO:0000259" key="15">
    <source>
        <dbReference type="PROSITE" id="PS50110"/>
    </source>
</evidence>
<dbReference type="CDD" id="cd17546">
    <property type="entry name" value="REC_hyHK_CKI1_RcsC-like"/>
    <property type="match status" value="1"/>
</dbReference>
<evidence type="ECO:0000256" key="1">
    <source>
        <dbReference type="ARBA" id="ARBA00000085"/>
    </source>
</evidence>
<dbReference type="Pfam" id="PF00512">
    <property type="entry name" value="HisKA"/>
    <property type="match status" value="1"/>
</dbReference>
<protein>
    <recommendedName>
        <fullName evidence="4">histidine kinase</fullName>
        <ecNumber evidence="4">2.7.13.3</ecNumber>
    </recommendedName>
</protein>
<comment type="subcellular location">
    <subcellularLocation>
        <location evidence="2">Membrane</location>
        <topology evidence="2">Multi-pass membrane protein</topology>
    </subcellularLocation>
</comment>
<evidence type="ECO:0000256" key="13">
    <source>
        <dbReference type="SAM" id="Phobius"/>
    </source>
</evidence>
<keyword evidence="9 13" id="KW-1133">Transmembrane helix</keyword>
<keyword evidence="12" id="KW-0175">Coiled coil</keyword>
<feature type="coiled-coil region" evidence="12">
    <location>
        <begin position="748"/>
        <end position="796"/>
    </location>
</feature>
<dbReference type="Gene3D" id="3.30.450.20">
    <property type="entry name" value="PAS domain"/>
    <property type="match status" value="1"/>
</dbReference>
<dbReference type="Pfam" id="PF12860">
    <property type="entry name" value="PAS_7"/>
    <property type="match status" value="1"/>
</dbReference>
<evidence type="ECO:0000256" key="10">
    <source>
        <dbReference type="ARBA" id="ARBA00023136"/>
    </source>
</evidence>
<dbReference type="Proteomes" id="UP000071065">
    <property type="component" value="Chromosome"/>
</dbReference>
<evidence type="ECO:0000256" key="7">
    <source>
        <dbReference type="ARBA" id="ARBA00022692"/>
    </source>
</evidence>
<dbReference type="CDD" id="cd10322">
    <property type="entry name" value="SLC5sbd"/>
    <property type="match status" value="1"/>
</dbReference>
<feature type="domain" description="Histidine kinase" evidence="14">
    <location>
        <begin position="803"/>
        <end position="1017"/>
    </location>
</feature>
<evidence type="ECO:0000256" key="12">
    <source>
        <dbReference type="SAM" id="Coils"/>
    </source>
</evidence>
<dbReference type="PROSITE" id="PS50110">
    <property type="entry name" value="RESPONSE_REGULATORY"/>
    <property type="match status" value="1"/>
</dbReference>
<comment type="catalytic activity">
    <reaction evidence="1">
        <text>ATP + protein L-histidine = ADP + protein N-phospho-L-histidine.</text>
        <dbReference type="EC" id="2.7.13.3"/>
    </reaction>
</comment>
<comment type="similarity">
    <text evidence="3">Belongs to the sodium:solute symporter (SSF) (TC 2.A.21) family.</text>
</comment>
<dbReference type="CDD" id="cd00082">
    <property type="entry name" value="HisKA"/>
    <property type="match status" value="1"/>
</dbReference>
<dbReference type="SMART" id="SM00387">
    <property type="entry name" value="HATPase_c"/>
    <property type="match status" value="1"/>
</dbReference>
<keyword evidence="8 16" id="KW-0418">Kinase</keyword>
<evidence type="ECO:0000256" key="6">
    <source>
        <dbReference type="ARBA" id="ARBA00022679"/>
    </source>
</evidence>
<feature type="transmembrane region" description="Helical" evidence="13">
    <location>
        <begin position="439"/>
        <end position="461"/>
    </location>
</feature>
<dbReference type="InterPro" id="IPR038377">
    <property type="entry name" value="Na/Glc_symporter_sf"/>
</dbReference>
<reference evidence="16 17" key="1">
    <citation type="journal article" date="2016" name="Front. Microbiol.">
        <title>Genomic Insight into the Host-Endosymbiont Relationship of Endozoicomonas montiporae CL-33(T) with its Coral Host.</title>
        <authorList>
            <person name="Ding J.-Y."/>
            <person name="Shiu J.-H."/>
            <person name="Chen W.-M."/>
            <person name="Chiang Y.-R."/>
            <person name="Tang S.-L."/>
        </authorList>
    </citation>
    <scope>NUCLEOTIDE SEQUENCE [LARGE SCALE GENOMIC DNA]</scope>
    <source>
        <strain evidence="16 17">CL-33</strain>
    </source>
</reference>
<feature type="transmembrane region" description="Helical" evidence="13">
    <location>
        <begin position="68"/>
        <end position="87"/>
    </location>
</feature>
<dbReference type="SMART" id="SM00388">
    <property type="entry name" value="HisKA"/>
    <property type="match status" value="1"/>
</dbReference>
<dbReference type="GO" id="GO:0022857">
    <property type="term" value="F:transmembrane transporter activity"/>
    <property type="evidence" value="ECO:0007669"/>
    <property type="project" value="InterPro"/>
</dbReference>
<dbReference type="PROSITE" id="PS50109">
    <property type="entry name" value="HIS_KIN"/>
    <property type="match status" value="1"/>
</dbReference>
<dbReference type="SUPFAM" id="SSF47384">
    <property type="entry name" value="Homodimeric domain of signal transducing histidine kinase"/>
    <property type="match status" value="1"/>
</dbReference>